<feature type="compositionally biased region" description="Polar residues" evidence="1">
    <location>
        <begin position="201"/>
        <end position="213"/>
    </location>
</feature>
<feature type="compositionally biased region" description="Polar residues" evidence="1">
    <location>
        <begin position="364"/>
        <end position="377"/>
    </location>
</feature>
<evidence type="ECO:0000313" key="3">
    <source>
        <dbReference type="Proteomes" id="UP001433268"/>
    </source>
</evidence>
<feature type="region of interest" description="Disordered" evidence="1">
    <location>
        <begin position="172"/>
        <end position="213"/>
    </location>
</feature>
<accession>A0ABR1V4X7</accession>
<dbReference type="EMBL" id="JAQQWN010000009">
    <property type="protein sequence ID" value="KAK8066253.1"/>
    <property type="molecule type" value="Genomic_DNA"/>
</dbReference>
<protein>
    <recommendedName>
        <fullName evidence="4">C2H2-type domain-containing protein</fullName>
    </recommendedName>
</protein>
<comment type="caution">
    <text evidence="2">The sequence shown here is derived from an EMBL/GenBank/DDBJ whole genome shotgun (WGS) entry which is preliminary data.</text>
</comment>
<keyword evidence="3" id="KW-1185">Reference proteome</keyword>
<evidence type="ECO:0000256" key="1">
    <source>
        <dbReference type="SAM" id="MobiDB-lite"/>
    </source>
</evidence>
<proteinExistence type="predicted"/>
<dbReference type="Proteomes" id="UP001433268">
    <property type="component" value="Unassembled WGS sequence"/>
</dbReference>
<feature type="region of interest" description="Disordered" evidence="1">
    <location>
        <begin position="1"/>
        <end position="21"/>
    </location>
</feature>
<feature type="region of interest" description="Disordered" evidence="1">
    <location>
        <begin position="355"/>
        <end position="377"/>
    </location>
</feature>
<dbReference type="GeneID" id="92050374"/>
<feature type="compositionally biased region" description="Basic and acidic residues" evidence="1">
    <location>
        <begin position="894"/>
        <end position="903"/>
    </location>
</feature>
<sequence>MARPRKSQPVAAPPRSSRVASVCGTDAHQALAPMESGFYHAPAFQYPDYELNHANAGVEQVAIANSPREIDPNWPYYNNNTLQAKDNLSNVYSGPYPLPFGGPSSSKEVPDGGQLQALSLPYGPSEPPPLDISPPESSSSAISWASSMTEVLSPTQTEDFLMQGHHMWTRQPSPLMYPMEPASTASNGPTVWGGRVKTKPSHANNPDCSTTVPQKEAGHVVNGIPSLMCRWTENGPCRSGSFANREELNWHVKMEHLLECPVLGCVEGSFSNKEVLDCHVRWAHKSARLDDAATTTTQVGNLETSRTQSSSLISKKAEMEKPSAIAGPAQDRLLKMEMSIGISKRRCREKLRGALEKKLRRQTGKPSQTGRKSSHTQTARTCEFPLVWEHGVLPFLIEFIPKWCGPGHVISVARGKKRDTRRICLMTKKPVSKARKMTIAAHVRDLLPETYRHGISFVFTTGEVDRLTWARGLSRQMPDEVCNPRNPFCYSSPCMGDSIGAVLQDGDDTTATLGPKIIVGGGNYWLANFHPFEETNIAGDLAFVLHPSPADRDQCREEGHEALESDELDFELGKIAAKSGYDLKTTRITHEPYWEELDMEPPLVVTDWALISAKTREANLLRKFPTGAAPKKEVPITRMSSVVPGADVCSTGRTSGYQRGQVCEIPAYVDGKNSGNGTGKGTREWFIEEPESQDDEDEWIRGGIGVPGDSGAAVIDCETHMLIGQLWGRNKYHGGGSRVTYFTPMFDIFDDIHEKCGEQTRPQLPQYRDEADRWPVYPVCRTCYDLREYMESRRSSRESLVSMIAGVGEGSHSEHDLTSVSELATPKASADNHHWTRHAGLEDVGSSFNSFNSAISPAPMASYSVSFGLAANSPGILEMRSPYAMTLNDEDLFEPRCPDERHSGHGKRKLGSTALVRSNSHQSGTYQPEKRRRVM</sequence>
<feature type="region of interest" description="Disordered" evidence="1">
    <location>
        <begin position="301"/>
        <end position="321"/>
    </location>
</feature>
<organism evidence="2 3">
    <name type="scientific">Apiospora hydei</name>
    <dbReference type="NCBI Taxonomy" id="1337664"/>
    <lineage>
        <taxon>Eukaryota</taxon>
        <taxon>Fungi</taxon>
        <taxon>Dikarya</taxon>
        <taxon>Ascomycota</taxon>
        <taxon>Pezizomycotina</taxon>
        <taxon>Sordariomycetes</taxon>
        <taxon>Xylariomycetidae</taxon>
        <taxon>Amphisphaeriales</taxon>
        <taxon>Apiosporaceae</taxon>
        <taxon>Apiospora</taxon>
    </lineage>
</organism>
<feature type="region of interest" description="Disordered" evidence="1">
    <location>
        <begin position="102"/>
        <end position="143"/>
    </location>
</feature>
<evidence type="ECO:0008006" key="4">
    <source>
        <dbReference type="Google" id="ProtNLM"/>
    </source>
</evidence>
<evidence type="ECO:0000313" key="2">
    <source>
        <dbReference type="EMBL" id="KAK8066253.1"/>
    </source>
</evidence>
<name>A0ABR1V4X7_9PEZI</name>
<feature type="compositionally biased region" description="Polar residues" evidence="1">
    <location>
        <begin position="301"/>
        <end position="313"/>
    </location>
</feature>
<feature type="compositionally biased region" description="Low complexity" evidence="1">
    <location>
        <begin position="133"/>
        <end position="143"/>
    </location>
</feature>
<gene>
    <name evidence="2" type="ORF">PG997_013000</name>
</gene>
<feature type="compositionally biased region" description="Polar residues" evidence="1">
    <location>
        <begin position="915"/>
        <end position="926"/>
    </location>
</feature>
<reference evidence="2 3" key="1">
    <citation type="submission" date="2023-01" db="EMBL/GenBank/DDBJ databases">
        <title>Analysis of 21 Apiospora genomes using comparative genomics revels a genus with tremendous synthesis potential of carbohydrate active enzymes and secondary metabolites.</title>
        <authorList>
            <person name="Sorensen T."/>
        </authorList>
    </citation>
    <scope>NUCLEOTIDE SEQUENCE [LARGE SCALE GENOMIC DNA]</scope>
    <source>
        <strain evidence="2 3">CBS 114990</strain>
    </source>
</reference>
<dbReference type="RefSeq" id="XP_066663006.1">
    <property type="nucleotide sequence ID" value="XM_066817314.1"/>
</dbReference>
<feature type="region of interest" description="Disordered" evidence="1">
    <location>
        <begin position="894"/>
        <end position="935"/>
    </location>
</feature>